<feature type="region of interest" description="Disordered" evidence="1">
    <location>
        <begin position="65"/>
        <end position="84"/>
    </location>
</feature>
<dbReference type="GO" id="GO:0016779">
    <property type="term" value="F:nucleotidyltransferase activity"/>
    <property type="evidence" value="ECO:0007669"/>
    <property type="project" value="UniProtKB-KW"/>
</dbReference>
<reference evidence="2" key="1">
    <citation type="submission" date="2015-07" db="EMBL/GenBank/DDBJ databases">
        <title>Transcriptome Assembly of Anthurium amnicola.</title>
        <authorList>
            <person name="Suzuki J."/>
        </authorList>
    </citation>
    <scope>NUCLEOTIDE SEQUENCE</scope>
</reference>
<keyword evidence="2" id="KW-0548">Nucleotidyltransferase</keyword>
<evidence type="ECO:0000256" key="1">
    <source>
        <dbReference type="SAM" id="MobiDB-lite"/>
    </source>
</evidence>
<feature type="region of interest" description="Disordered" evidence="1">
    <location>
        <begin position="278"/>
        <end position="306"/>
    </location>
</feature>
<keyword evidence="2" id="KW-0808">Transferase</keyword>
<protein>
    <submittedName>
        <fullName evidence="2">Putative nicotinate-nucleotide adenylyltransferase</fullName>
    </submittedName>
</protein>
<dbReference type="AlphaFoldDB" id="A0A1D1XHI5"/>
<proteinExistence type="predicted"/>
<name>A0A1D1XHI5_9ARAE</name>
<feature type="compositionally biased region" description="Basic and acidic residues" evidence="1">
    <location>
        <begin position="144"/>
        <end position="159"/>
    </location>
</feature>
<dbReference type="EMBL" id="GDJX01026083">
    <property type="protein sequence ID" value="JAT41853.1"/>
    <property type="molecule type" value="Transcribed_RNA"/>
</dbReference>
<evidence type="ECO:0000313" key="2">
    <source>
        <dbReference type="EMBL" id="JAT41853.1"/>
    </source>
</evidence>
<gene>
    <name evidence="2" type="primary">nadD_1</name>
    <name evidence="2" type="ORF">g.73938</name>
</gene>
<feature type="non-terminal residue" evidence="2">
    <location>
        <position position="1"/>
    </location>
</feature>
<accession>A0A1D1XHI5</accession>
<feature type="region of interest" description="Disordered" evidence="1">
    <location>
        <begin position="140"/>
        <end position="164"/>
    </location>
</feature>
<organism evidence="2">
    <name type="scientific">Anthurium amnicola</name>
    <dbReference type="NCBI Taxonomy" id="1678845"/>
    <lineage>
        <taxon>Eukaryota</taxon>
        <taxon>Viridiplantae</taxon>
        <taxon>Streptophyta</taxon>
        <taxon>Embryophyta</taxon>
        <taxon>Tracheophyta</taxon>
        <taxon>Spermatophyta</taxon>
        <taxon>Magnoliopsida</taxon>
        <taxon>Liliopsida</taxon>
        <taxon>Araceae</taxon>
        <taxon>Pothoideae</taxon>
        <taxon>Potheae</taxon>
        <taxon>Anthurium</taxon>
    </lineage>
</organism>
<sequence>FFTSMIVRSFGRGAYVTLVEFYATRGVFIISWWFCSIACRGTRCFLDRSQPGDGVRLLQRRGGEELHGLPGHRHRGRHDGEVEDHRRGLTERFQPDGFPRRRGRHSHLPMHLLQHQGELCAELGADDHPPGVHPVHHRGGILAGRDEEPNPPGRPREAPRWVPPLRRGRGLRRRRHGIPQLHRLRRRVHDGRGGEGPGEGHPRRRLRLRRPRHRHLLPHGRLHVHARPLRRDRPGVAVLVGVPGIRRLGVGVARDRRGRELRDLDVIAGVDAGAGAIPVRDRPFPRRPGMARPGPPGHLHTHQRLRHPWDCHGGDCPLHRPERSPQPRLHRYPLRLLHGGQRRRLPALRCRGDDEPVAHVATALHFVHDGPPLHPAISLRPPGENQAAATRVLRSGRGAGAAAVPALRAPGAEARVLGGALHALDARGLHLPQRLPPRLSRRAFLPAVRVLLGAGRPRLRPLQCSRQLRRRAERGTHGDRRRPPVAFGRGCTRW</sequence>